<accession>L0W948</accession>
<keyword evidence="3" id="KW-1185">Reference proteome</keyword>
<dbReference type="GO" id="GO:0006313">
    <property type="term" value="P:DNA transposition"/>
    <property type="evidence" value="ECO:0007669"/>
    <property type="project" value="InterPro"/>
</dbReference>
<dbReference type="PANTHER" id="PTHR36966:SF1">
    <property type="entry name" value="REP-ASSOCIATED TYROSINE TRANSPOSASE"/>
    <property type="match status" value="1"/>
</dbReference>
<evidence type="ECO:0000259" key="1">
    <source>
        <dbReference type="SMART" id="SM01321"/>
    </source>
</evidence>
<dbReference type="EMBL" id="AMRJ01000030">
    <property type="protein sequence ID" value="EKF73263.1"/>
    <property type="molecule type" value="Genomic_DNA"/>
</dbReference>
<dbReference type="Proteomes" id="UP000010164">
    <property type="component" value="Unassembled WGS sequence"/>
</dbReference>
<organism evidence="2 3">
    <name type="scientific">Alcanivorax hongdengensis A-11-3</name>
    <dbReference type="NCBI Taxonomy" id="1177179"/>
    <lineage>
        <taxon>Bacteria</taxon>
        <taxon>Pseudomonadati</taxon>
        <taxon>Pseudomonadota</taxon>
        <taxon>Gammaproteobacteria</taxon>
        <taxon>Oceanospirillales</taxon>
        <taxon>Alcanivoracaceae</taxon>
        <taxon>Alcanivorax</taxon>
    </lineage>
</organism>
<sequence>MPDHVHWLFSLGERYSLSHTVMMLKSRVVRRMGLSVWQRGFHDHALREEESVIEVARYIVANPLRAGLVSRLADYPYWNAAWL</sequence>
<evidence type="ECO:0000313" key="3">
    <source>
        <dbReference type="Proteomes" id="UP000010164"/>
    </source>
</evidence>
<dbReference type="InterPro" id="IPR002686">
    <property type="entry name" value="Transposase_17"/>
</dbReference>
<dbReference type="PANTHER" id="PTHR36966">
    <property type="entry name" value="REP-ASSOCIATED TYROSINE TRANSPOSASE"/>
    <property type="match status" value="1"/>
</dbReference>
<dbReference type="STRING" id="1177179.A11A3_14627"/>
<dbReference type="Gene3D" id="3.30.70.1290">
    <property type="entry name" value="Transposase IS200-like"/>
    <property type="match status" value="1"/>
</dbReference>
<evidence type="ECO:0000313" key="2">
    <source>
        <dbReference type="EMBL" id="EKF73263.1"/>
    </source>
</evidence>
<proteinExistence type="predicted"/>
<comment type="caution">
    <text evidence="2">The sequence shown here is derived from an EMBL/GenBank/DDBJ whole genome shotgun (WGS) entry which is preliminary data.</text>
</comment>
<dbReference type="AlphaFoldDB" id="L0W948"/>
<reference evidence="2 3" key="1">
    <citation type="journal article" date="2012" name="J. Bacteriol.">
        <title>Genome Sequence of the Alkane-Degrading Bacterium Alcanivorax hongdengensis Type Strain A-11-3.</title>
        <authorList>
            <person name="Lai Q."/>
            <person name="Shao Z."/>
        </authorList>
    </citation>
    <scope>NUCLEOTIDE SEQUENCE [LARGE SCALE GENOMIC DNA]</scope>
    <source>
        <strain evidence="2 3">A-11-3</strain>
    </source>
</reference>
<dbReference type="PATRIC" id="fig|1177179.3.peg.2884"/>
<dbReference type="eggNOG" id="COG1943">
    <property type="taxonomic scope" value="Bacteria"/>
</dbReference>
<dbReference type="SUPFAM" id="SSF143422">
    <property type="entry name" value="Transposase IS200-like"/>
    <property type="match status" value="1"/>
</dbReference>
<dbReference type="SMART" id="SM01321">
    <property type="entry name" value="Y1_Tnp"/>
    <property type="match status" value="1"/>
</dbReference>
<dbReference type="GO" id="GO:0004803">
    <property type="term" value="F:transposase activity"/>
    <property type="evidence" value="ECO:0007669"/>
    <property type="project" value="InterPro"/>
</dbReference>
<dbReference type="NCBIfam" id="NF047646">
    <property type="entry name" value="REP_Tyr_transpos"/>
    <property type="match status" value="1"/>
</dbReference>
<protein>
    <recommendedName>
        <fullName evidence="1">Transposase IS200-like domain-containing protein</fullName>
    </recommendedName>
</protein>
<dbReference type="GO" id="GO:0043565">
    <property type="term" value="F:sequence-specific DNA binding"/>
    <property type="evidence" value="ECO:0007669"/>
    <property type="project" value="TreeGrafter"/>
</dbReference>
<dbReference type="InterPro" id="IPR052715">
    <property type="entry name" value="RAYT_transposase"/>
</dbReference>
<dbReference type="InterPro" id="IPR036515">
    <property type="entry name" value="Transposase_17_sf"/>
</dbReference>
<name>L0W948_9GAMM</name>
<gene>
    <name evidence="2" type="ORF">A11A3_14627</name>
</gene>
<feature type="domain" description="Transposase IS200-like" evidence="1">
    <location>
        <begin position="1"/>
        <end position="62"/>
    </location>
</feature>